<feature type="compositionally biased region" description="Basic and acidic residues" evidence="1">
    <location>
        <begin position="46"/>
        <end position="57"/>
    </location>
</feature>
<reference evidence="2" key="1">
    <citation type="submission" date="2020-10" db="EMBL/GenBank/DDBJ databases">
        <authorList>
            <person name="Gilroy R."/>
        </authorList>
    </citation>
    <scope>NUCLEOTIDE SEQUENCE</scope>
    <source>
        <strain evidence="2">ChiW3-316</strain>
    </source>
</reference>
<evidence type="ECO:0000256" key="1">
    <source>
        <dbReference type="SAM" id="MobiDB-lite"/>
    </source>
</evidence>
<accession>A0A9D1SAC8</accession>
<dbReference type="Proteomes" id="UP000824107">
    <property type="component" value="Unassembled WGS sequence"/>
</dbReference>
<reference evidence="2" key="2">
    <citation type="journal article" date="2021" name="PeerJ">
        <title>Extensive microbial diversity within the chicken gut microbiome revealed by metagenomics and culture.</title>
        <authorList>
            <person name="Gilroy R."/>
            <person name="Ravi A."/>
            <person name="Getino M."/>
            <person name="Pursley I."/>
            <person name="Horton D.L."/>
            <person name="Alikhan N.F."/>
            <person name="Baker D."/>
            <person name="Gharbi K."/>
            <person name="Hall N."/>
            <person name="Watson M."/>
            <person name="Adriaenssens E.M."/>
            <person name="Foster-Nyarko E."/>
            <person name="Jarju S."/>
            <person name="Secka A."/>
            <person name="Antonio M."/>
            <person name="Oren A."/>
            <person name="Chaudhuri R.R."/>
            <person name="La Ragione R."/>
            <person name="Hildebrand F."/>
            <person name="Pallen M.J."/>
        </authorList>
    </citation>
    <scope>NUCLEOTIDE SEQUENCE</scope>
    <source>
        <strain evidence="2">ChiW3-316</strain>
    </source>
</reference>
<proteinExistence type="predicted"/>
<name>A0A9D1SAC8_9PROT</name>
<feature type="compositionally biased region" description="Basic residues" evidence="1">
    <location>
        <begin position="58"/>
        <end position="71"/>
    </location>
</feature>
<dbReference type="EMBL" id="DVNC01000023">
    <property type="protein sequence ID" value="HIU53104.1"/>
    <property type="molecule type" value="Genomic_DNA"/>
</dbReference>
<evidence type="ECO:0000313" key="2">
    <source>
        <dbReference type="EMBL" id="HIU53104.1"/>
    </source>
</evidence>
<organism evidence="2 3">
    <name type="scientific">Candidatus Scatocola faecipullorum</name>
    <dbReference type="NCBI Taxonomy" id="2840917"/>
    <lineage>
        <taxon>Bacteria</taxon>
        <taxon>Pseudomonadati</taxon>
        <taxon>Pseudomonadota</taxon>
        <taxon>Alphaproteobacteria</taxon>
        <taxon>Rhodospirillales</taxon>
        <taxon>Rhodospirillaceae</taxon>
        <taxon>Rhodospirillaceae incertae sedis</taxon>
        <taxon>Candidatus Scatocola</taxon>
    </lineage>
</organism>
<sequence>MKTFFKWLDNFRLVAPLLLSCLPFKVNSIHFRPLCYKEEGERLEPDNRGYQKLPEAKKSRKVQQRTGVRHK</sequence>
<gene>
    <name evidence="2" type="ORF">IAD20_03380</name>
</gene>
<protein>
    <submittedName>
        <fullName evidence="2">Uncharacterized protein</fullName>
    </submittedName>
</protein>
<evidence type="ECO:0000313" key="3">
    <source>
        <dbReference type="Proteomes" id="UP000824107"/>
    </source>
</evidence>
<comment type="caution">
    <text evidence="2">The sequence shown here is derived from an EMBL/GenBank/DDBJ whole genome shotgun (WGS) entry which is preliminary data.</text>
</comment>
<dbReference type="AlphaFoldDB" id="A0A9D1SAC8"/>
<feature type="region of interest" description="Disordered" evidence="1">
    <location>
        <begin position="46"/>
        <end position="71"/>
    </location>
</feature>